<evidence type="ECO:0000256" key="1">
    <source>
        <dbReference type="ARBA" id="ARBA00022598"/>
    </source>
</evidence>
<feature type="compositionally biased region" description="Low complexity" evidence="4">
    <location>
        <begin position="173"/>
        <end position="193"/>
    </location>
</feature>
<feature type="compositionally biased region" description="Basic and acidic residues" evidence="4">
    <location>
        <begin position="589"/>
        <end position="610"/>
    </location>
</feature>
<dbReference type="GO" id="GO:0015630">
    <property type="term" value="C:microtubule cytoskeleton"/>
    <property type="evidence" value="ECO:0007669"/>
    <property type="project" value="TreeGrafter"/>
</dbReference>
<reference evidence="5 6" key="1">
    <citation type="submission" date="2023-03" db="EMBL/GenBank/DDBJ databases">
        <title>High-quality genome of Scylla paramamosain provides insights in environmental adaptation.</title>
        <authorList>
            <person name="Zhang L."/>
        </authorList>
    </citation>
    <scope>NUCLEOTIDE SEQUENCE [LARGE SCALE GENOMIC DNA]</scope>
    <source>
        <strain evidence="5">LZ_2023a</strain>
        <tissue evidence="5">Muscle</tissue>
    </source>
</reference>
<feature type="compositionally biased region" description="Polar residues" evidence="4">
    <location>
        <begin position="140"/>
        <end position="170"/>
    </location>
</feature>
<keyword evidence="3" id="KW-0067">ATP-binding</keyword>
<organism evidence="5 6">
    <name type="scientific">Scylla paramamosain</name>
    <name type="common">Mud crab</name>
    <dbReference type="NCBI Taxonomy" id="85552"/>
    <lineage>
        <taxon>Eukaryota</taxon>
        <taxon>Metazoa</taxon>
        <taxon>Ecdysozoa</taxon>
        <taxon>Arthropoda</taxon>
        <taxon>Crustacea</taxon>
        <taxon>Multicrustacea</taxon>
        <taxon>Malacostraca</taxon>
        <taxon>Eumalacostraca</taxon>
        <taxon>Eucarida</taxon>
        <taxon>Decapoda</taxon>
        <taxon>Pleocyemata</taxon>
        <taxon>Brachyura</taxon>
        <taxon>Eubrachyura</taxon>
        <taxon>Portunoidea</taxon>
        <taxon>Portunidae</taxon>
        <taxon>Portuninae</taxon>
        <taxon>Scylla</taxon>
    </lineage>
</organism>
<accession>A0AAW0V3N5</accession>
<feature type="compositionally biased region" description="Low complexity" evidence="4">
    <location>
        <begin position="50"/>
        <end position="72"/>
    </location>
</feature>
<dbReference type="EMBL" id="JARAKH010000002">
    <property type="protein sequence ID" value="KAK8406825.1"/>
    <property type="molecule type" value="Genomic_DNA"/>
</dbReference>
<dbReference type="InterPro" id="IPR051437">
    <property type="entry name" value="TTLL_monoglycylase"/>
</dbReference>
<feature type="compositionally biased region" description="Acidic residues" evidence="4">
    <location>
        <begin position="618"/>
        <end position="633"/>
    </location>
</feature>
<evidence type="ECO:0000256" key="2">
    <source>
        <dbReference type="ARBA" id="ARBA00022741"/>
    </source>
</evidence>
<feature type="compositionally biased region" description="Low complexity" evidence="4">
    <location>
        <begin position="458"/>
        <end position="469"/>
    </location>
</feature>
<dbReference type="Proteomes" id="UP001487740">
    <property type="component" value="Unassembled WGS sequence"/>
</dbReference>
<feature type="region of interest" description="Disordered" evidence="4">
    <location>
        <begin position="343"/>
        <end position="558"/>
    </location>
</feature>
<feature type="region of interest" description="Disordered" evidence="4">
    <location>
        <begin position="46"/>
        <end position="72"/>
    </location>
</feature>
<dbReference type="PANTHER" id="PTHR45870">
    <property type="entry name" value="TUBULIN MONOGLYCYLASE TTLL3"/>
    <property type="match status" value="1"/>
</dbReference>
<feature type="compositionally biased region" description="Polar residues" evidence="4">
    <location>
        <begin position="479"/>
        <end position="488"/>
    </location>
</feature>
<protein>
    <submittedName>
        <fullName evidence="5">Uncharacterized protein</fullName>
    </submittedName>
</protein>
<feature type="compositionally biased region" description="Pro residues" evidence="4">
    <location>
        <begin position="421"/>
        <end position="441"/>
    </location>
</feature>
<dbReference type="AlphaFoldDB" id="A0AAW0V3N5"/>
<feature type="region of interest" description="Disordered" evidence="4">
    <location>
        <begin position="120"/>
        <end position="265"/>
    </location>
</feature>
<keyword evidence="6" id="KW-1185">Reference proteome</keyword>
<feature type="compositionally biased region" description="Basic and acidic residues" evidence="4">
    <location>
        <begin position="383"/>
        <end position="396"/>
    </location>
</feature>
<dbReference type="GO" id="GO:0060271">
    <property type="term" value="P:cilium assembly"/>
    <property type="evidence" value="ECO:0007669"/>
    <property type="project" value="TreeGrafter"/>
</dbReference>
<dbReference type="GO" id="GO:0003341">
    <property type="term" value="P:cilium movement"/>
    <property type="evidence" value="ECO:0007669"/>
    <property type="project" value="TreeGrafter"/>
</dbReference>
<keyword evidence="1" id="KW-0436">Ligase</keyword>
<feature type="compositionally biased region" description="Basic residues" evidence="4">
    <location>
        <begin position="574"/>
        <end position="585"/>
    </location>
</feature>
<feature type="compositionally biased region" description="Pro residues" evidence="4">
    <location>
        <begin position="448"/>
        <end position="457"/>
    </location>
</feature>
<name>A0AAW0V3N5_SCYPA</name>
<sequence length="877" mass="94296">MKMEELPHGAHLTPILKPAKIPFNNIEIRPPIDYLSLKADAEGGARGLDSSSLLPLPSTSNNNNNNNTNINTKGWKKTARLYRKELKAKGNIRPSTAVRRHVKKISEEFTLTQVKYENAVSTEGKDKNQGRSSSSSSSSAANNNKTLAKNVSSKVTCTKCESASKPSSKTMMAPLISPIPASSAKPSPAKTPSGRSKSGPPRESGSPVKKLPSSLTPPARPKHASGGRCGGGGECGGLAPPTSPAPHRSPGRRASSLTGVSPRSKPVSFEQIKKVKMFTEKAILEGRVFSIFGYFPAIRDALRRRGWVEKMQHNVPYLNPHPNNCVCPHVGYQASFLSPAPAHHAHASSQSAVTPQNPPASAVPAAAKSVKQEEEKEEEEATKDEGVKESAEENERCTTTTPDTPPLVSQPCTNSSSLASPPSPPLPPPAPPSCSLPPPQSPTSTPLPASPSPPTSPPSSATSSSSSSSVESEDLKAATTATPGSSSIDEVVPARTIHPPPRDSLVGHSDDGTASVTPDAEESSSTVEGFAASQEAAAQKPVDRINTAILGPSEVRRGLAESITERNATIYKYNTKHVPVKRAPRPRPSNKEDPIPEGTKGDEATQHAEEQGEAEATREEEEEAPAEDEEQQEEQTKERVPTPEPYNPYVDFVVSDVDMPLVARLLRNVEPNLLWTWTRDSISFKHLSREQVVNRFPNTPFTTKYGLCETLQQLHWFSEAAGVDTFVPRGYCIGHEDERTAFIHDYRLTACLNMLKWLTERHDTHGANAVADPHGEVPMKRVRQALGHVEQYIQSCCHDDLDVPPPPSLREHEWVSLLAAHHKIVHNDRKIKGGDSQPAAGLGEGLRVCPGAGGALLAAAGNGRREEPVDCEARGAV</sequence>
<dbReference type="GO" id="GO:0005524">
    <property type="term" value="F:ATP binding"/>
    <property type="evidence" value="ECO:0007669"/>
    <property type="project" value="UniProtKB-KW"/>
</dbReference>
<dbReference type="GO" id="GO:0070736">
    <property type="term" value="F:protein-glycine ligase activity, initiating"/>
    <property type="evidence" value="ECO:0007669"/>
    <property type="project" value="TreeGrafter"/>
</dbReference>
<proteinExistence type="predicted"/>
<evidence type="ECO:0000313" key="6">
    <source>
        <dbReference type="Proteomes" id="UP001487740"/>
    </source>
</evidence>
<feature type="compositionally biased region" description="Low complexity" evidence="4">
    <location>
        <begin position="359"/>
        <end position="369"/>
    </location>
</feature>
<evidence type="ECO:0000256" key="4">
    <source>
        <dbReference type="SAM" id="MobiDB-lite"/>
    </source>
</evidence>
<gene>
    <name evidence="5" type="ORF">O3P69_007406</name>
</gene>
<keyword evidence="2" id="KW-0547">Nucleotide-binding</keyword>
<feature type="compositionally biased region" description="Gly residues" evidence="4">
    <location>
        <begin position="227"/>
        <end position="236"/>
    </location>
</feature>
<feature type="compositionally biased region" description="Low complexity" evidence="4">
    <location>
        <begin position="343"/>
        <end position="352"/>
    </location>
</feature>
<comment type="caution">
    <text evidence="5">The sequence shown here is derived from an EMBL/GenBank/DDBJ whole genome shotgun (WGS) entry which is preliminary data.</text>
</comment>
<evidence type="ECO:0000256" key="3">
    <source>
        <dbReference type="ARBA" id="ARBA00022840"/>
    </source>
</evidence>
<dbReference type="GO" id="GO:0005930">
    <property type="term" value="C:axoneme"/>
    <property type="evidence" value="ECO:0007669"/>
    <property type="project" value="TreeGrafter"/>
</dbReference>
<dbReference type="PANTHER" id="PTHR45870:SF2">
    <property type="entry name" value="TUBULIN MONOGLYCYLASE TTLL3"/>
    <property type="match status" value="1"/>
</dbReference>
<feature type="region of interest" description="Disordered" evidence="4">
    <location>
        <begin position="574"/>
        <end position="646"/>
    </location>
</feature>
<evidence type="ECO:0000313" key="5">
    <source>
        <dbReference type="EMBL" id="KAK8406825.1"/>
    </source>
</evidence>